<evidence type="ECO:0000313" key="2">
    <source>
        <dbReference type="EMBL" id="SMB93768.1"/>
    </source>
</evidence>
<organism evidence="2 3">
    <name type="scientific">Peptoniphilus asaccharolyticus DSM 20463</name>
    <dbReference type="NCBI Taxonomy" id="573058"/>
    <lineage>
        <taxon>Bacteria</taxon>
        <taxon>Bacillati</taxon>
        <taxon>Bacillota</taxon>
        <taxon>Tissierellia</taxon>
        <taxon>Tissierellales</taxon>
        <taxon>Peptoniphilaceae</taxon>
        <taxon>Peptoniphilus</taxon>
    </lineage>
</organism>
<protein>
    <submittedName>
        <fullName evidence="2">Selenium metabolism protein YedF</fullName>
    </submittedName>
</protein>
<proteinExistence type="predicted"/>
<gene>
    <name evidence="2" type="ORF">SAMN00017477_2132</name>
</gene>
<dbReference type="STRING" id="573058.SAMN00017477_2132"/>
<keyword evidence="3" id="KW-1185">Reference proteome</keyword>
<dbReference type="Pfam" id="PF01206">
    <property type="entry name" value="TusA"/>
    <property type="match status" value="1"/>
</dbReference>
<accession>A0A1W1VKA7</accession>
<dbReference type="InterPro" id="IPR027396">
    <property type="entry name" value="DsrEFH-like"/>
</dbReference>
<dbReference type="PROSITE" id="PS01148">
    <property type="entry name" value="UPF0033"/>
    <property type="match status" value="1"/>
</dbReference>
<dbReference type="InterPro" id="IPR036868">
    <property type="entry name" value="TusA-like_sf"/>
</dbReference>
<dbReference type="OrthoDB" id="9801500at2"/>
<feature type="domain" description="UPF0033" evidence="1">
    <location>
        <begin position="4"/>
        <end position="28"/>
    </location>
</feature>
<evidence type="ECO:0000259" key="1">
    <source>
        <dbReference type="PROSITE" id="PS01148"/>
    </source>
</evidence>
<sequence>MKEINAMGHACPRPVIMTKKAIVEENLNEVLVRVNNEIATENLSKMGEQLGFTPSVNKVSNTEYEVSLVRQAGACELMDMEEDNDEFIVVFSSNELGVGEESFSKTLLNGFVYALTEQDRVPKYVVCYNKGVEITTINEKTVQDLKVLEQKGTEILSCGLCLENYGLKEKLSVGTVTNMYRICELQLKYKTVKPC</sequence>
<dbReference type="InterPro" id="IPR001455">
    <property type="entry name" value="TusA-like"/>
</dbReference>
<dbReference type="NCBIfam" id="TIGR03527">
    <property type="entry name" value="selenium_YedF"/>
    <property type="match status" value="1"/>
</dbReference>
<evidence type="ECO:0000313" key="3">
    <source>
        <dbReference type="Proteomes" id="UP000192368"/>
    </source>
</evidence>
<dbReference type="AlphaFoldDB" id="A0A1W1VKA7"/>
<reference evidence="3" key="1">
    <citation type="submission" date="2017-04" db="EMBL/GenBank/DDBJ databases">
        <authorList>
            <person name="Varghese N."/>
            <person name="Submissions S."/>
        </authorList>
    </citation>
    <scope>NUCLEOTIDE SEQUENCE [LARGE SCALE GENOMIC DNA]</scope>
    <source>
        <strain evidence="3">DSM 20463</strain>
    </source>
</reference>
<dbReference type="Proteomes" id="UP000192368">
    <property type="component" value="Unassembled WGS sequence"/>
</dbReference>
<dbReference type="Gene3D" id="3.30.110.40">
    <property type="entry name" value="TusA-like domain"/>
    <property type="match status" value="1"/>
</dbReference>
<name>A0A1W1VKA7_PEPAS</name>
<dbReference type="SUPFAM" id="SSF75169">
    <property type="entry name" value="DsrEFH-like"/>
    <property type="match status" value="1"/>
</dbReference>
<dbReference type="SUPFAM" id="SSF64307">
    <property type="entry name" value="SirA-like"/>
    <property type="match status" value="1"/>
</dbReference>
<dbReference type="EMBL" id="FWWR01000017">
    <property type="protein sequence ID" value="SMB93768.1"/>
    <property type="molecule type" value="Genomic_DNA"/>
</dbReference>
<dbReference type="RefSeq" id="WP_084231624.1">
    <property type="nucleotide sequence ID" value="NZ_FWWR01000017.1"/>
</dbReference>
<dbReference type="InterPro" id="IPR019870">
    <property type="entry name" value="Se_metab_YedF"/>
</dbReference>